<comment type="caution">
    <text evidence="5">The sequence shown here is derived from an EMBL/GenBank/DDBJ whole genome shotgun (WGS) entry which is preliminary data.</text>
</comment>
<evidence type="ECO:0000256" key="2">
    <source>
        <dbReference type="ARBA" id="ARBA00023125"/>
    </source>
</evidence>
<dbReference type="PROSITE" id="PS50949">
    <property type="entry name" value="HTH_GNTR"/>
    <property type="match status" value="1"/>
</dbReference>
<dbReference type="CDD" id="cd07377">
    <property type="entry name" value="WHTH_GntR"/>
    <property type="match status" value="1"/>
</dbReference>
<dbReference type="Pfam" id="PF00392">
    <property type="entry name" value="GntR"/>
    <property type="match status" value="1"/>
</dbReference>
<dbReference type="PANTHER" id="PTHR43537">
    <property type="entry name" value="TRANSCRIPTIONAL REGULATOR, GNTR FAMILY"/>
    <property type="match status" value="1"/>
</dbReference>
<dbReference type="GO" id="GO:0003700">
    <property type="term" value="F:DNA-binding transcription factor activity"/>
    <property type="evidence" value="ECO:0007669"/>
    <property type="project" value="InterPro"/>
</dbReference>
<dbReference type="PANTHER" id="PTHR43537:SF5">
    <property type="entry name" value="UXU OPERON TRANSCRIPTIONAL REGULATOR"/>
    <property type="match status" value="1"/>
</dbReference>
<dbReference type="InterPro" id="IPR011711">
    <property type="entry name" value="GntR_C"/>
</dbReference>
<organism evidence="5 6">
    <name type="scientific">Nocardioides panaciterrulae</name>
    <dbReference type="NCBI Taxonomy" id="661492"/>
    <lineage>
        <taxon>Bacteria</taxon>
        <taxon>Bacillati</taxon>
        <taxon>Actinomycetota</taxon>
        <taxon>Actinomycetes</taxon>
        <taxon>Propionibacteriales</taxon>
        <taxon>Nocardioidaceae</taxon>
        <taxon>Nocardioides</taxon>
    </lineage>
</organism>
<dbReference type="InterPro" id="IPR036390">
    <property type="entry name" value="WH_DNA-bd_sf"/>
</dbReference>
<evidence type="ECO:0000256" key="3">
    <source>
        <dbReference type="ARBA" id="ARBA00023163"/>
    </source>
</evidence>
<dbReference type="PRINTS" id="PR00035">
    <property type="entry name" value="HTHGNTR"/>
</dbReference>
<evidence type="ECO:0000313" key="5">
    <source>
        <dbReference type="EMBL" id="NYD43235.1"/>
    </source>
</evidence>
<dbReference type="AlphaFoldDB" id="A0A7Y9E969"/>
<dbReference type="InterPro" id="IPR008920">
    <property type="entry name" value="TF_FadR/GntR_C"/>
</dbReference>
<dbReference type="SUPFAM" id="SSF48008">
    <property type="entry name" value="GntR ligand-binding domain-like"/>
    <property type="match status" value="1"/>
</dbReference>
<keyword evidence="3" id="KW-0804">Transcription</keyword>
<protein>
    <submittedName>
        <fullName evidence="5">GntR family transcriptional repressor for pyruvate dehydrogenase complex</fullName>
    </submittedName>
</protein>
<dbReference type="RefSeq" id="WP_179664778.1">
    <property type="nucleotide sequence ID" value="NZ_JACCBG010000001.1"/>
</dbReference>
<dbReference type="Pfam" id="PF07729">
    <property type="entry name" value="FCD"/>
    <property type="match status" value="1"/>
</dbReference>
<proteinExistence type="predicted"/>
<dbReference type="InterPro" id="IPR036388">
    <property type="entry name" value="WH-like_DNA-bd_sf"/>
</dbReference>
<dbReference type="Gene3D" id="1.20.120.530">
    <property type="entry name" value="GntR ligand-binding domain-like"/>
    <property type="match status" value="1"/>
</dbReference>
<evidence type="ECO:0000259" key="4">
    <source>
        <dbReference type="PROSITE" id="PS50949"/>
    </source>
</evidence>
<reference evidence="5 6" key="1">
    <citation type="submission" date="2020-07" db="EMBL/GenBank/DDBJ databases">
        <title>Sequencing the genomes of 1000 actinobacteria strains.</title>
        <authorList>
            <person name="Klenk H.-P."/>
        </authorList>
    </citation>
    <scope>NUCLEOTIDE SEQUENCE [LARGE SCALE GENOMIC DNA]</scope>
    <source>
        <strain evidence="5 6">DSM 21350</strain>
    </source>
</reference>
<evidence type="ECO:0000256" key="1">
    <source>
        <dbReference type="ARBA" id="ARBA00023015"/>
    </source>
</evidence>
<dbReference type="SMART" id="SM00345">
    <property type="entry name" value="HTH_GNTR"/>
    <property type="match status" value="1"/>
</dbReference>
<keyword evidence="5" id="KW-0670">Pyruvate</keyword>
<dbReference type="EMBL" id="JACCBG010000001">
    <property type="protein sequence ID" value="NYD43235.1"/>
    <property type="molecule type" value="Genomic_DNA"/>
</dbReference>
<dbReference type="GO" id="GO:0003677">
    <property type="term" value="F:DNA binding"/>
    <property type="evidence" value="ECO:0007669"/>
    <property type="project" value="UniProtKB-KW"/>
</dbReference>
<gene>
    <name evidence="5" type="ORF">BJZ21_003318</name>
</gene>
<dbReference type="InterPro" id="IPR000524">
    <property type="entry name" value="Tscrpt_reg_HTH_GntR"/>
</dbReference>
<keyword evidence="1" id="KW-0805">Transcription regulation</keyword>
<sequence length="263" mass="27968">MASSIAEQILGQITNGSIPVGARLPSEEALAREFEVSRPTVREALAALQFAGHVESRRGSGTVVISNEAAPRDLERPPLGSLAEAVDLLETRILIEPQALAAAASDPDRKALRAARELIGGMHLAVDDPELHATTDIRVHRALLAVCRNTFLRDAATDLLDLAIDPMMLTARTQAWGSSELPHRWADQHEVVCVAIANGDRRGARVGSLAHLASVVENLAAATSETPELSRRMDALFAQLAEAGVTGVGSGQLADDTDERSSR</sequence>
<dbReference type="SMART" id="SM00895">
    <property type="entry name" value="FCD"/>
    <property type="match status" value="1"/>
</dbReference>
<evidence type="ECO:0000313" key="6">
    <source>
        <dbReference type="Proteomes" id="UP000535511"/>
    </source>
</evidence>
<feature type="domain" description="HTH gntR-type" evidence="4">
    <location>
        <begin position="1"/>
        <end position="67"/>
    </location>
</feature>
<accession>A0A7Y9E969</accession>
<name>A0A7Y9E969_9ACTN</name>
<dbReference type="SUPFAM" id="SSF46785">
    <property type="entry name" value="Winged helix' DNA-binding domain"/>
    <property type="match status" value="1"/>
</dbReference>
<keyword evidence="2" id="KW-0238">DNA-binding</keyword>
<dbReference type="Proteomes" id="UP000535511">
    <property type="component" value="Unassembled WGS sequence"/>
</dbReference>
<keyword evidence="6" id="KW-1185">Reference proteome</keyword>
<dbReference type="Gene3D" id="1.10.10.10">
    <property type="entry name" value="Winged helix-like DNA-binding domain superfamily/Winged helix DNA-binding domain"/>
    <property type="match status" value="1"/>
</dbReference>